<dbReference type="SUPFAM" id="SSF55486">
    <property type="entry name" value="Metalloproteases ('zincins'), catalytic domain"/>
    <property type="match status" value="1"/>
</dbReference>
<evidence type="ECO:0000256" key="10">
    <source>
        <dbReference type="SAM" id="MobiDB-lite"/>
    </source>
</evidence>
<accession>A0A0V1IUB3</accession>
<dbReference type="Gene3D" id="3.40.390.10">
    <property type="entry name" value="Collagenase (Catalytic Domain)"/>
    <property type="match status" value="1"/>
</dbReference>
<feature type="domain" description="F-box" evidence="11">
    <location>
        <begin position="244"/>
        <end position="295"/>
    </location>
</feature>
<dbReference type="InterPro" id="IPR001810">
    <property type="entry name" value="F-box_dom"/>
</dbReference>
<dbReference type="InterPro" id="IPR024079">
    <property type="entry name" value="MetalloPept_cat_dom_sf"/>
</dbReference>
<evidence type="ECO:0000313" key="13">
    <source>
        <dbReference type="EMBL" id="KRZ26329.1"/>
    </source>
</evidence>
<dbReference type="EMBL" id="JYDS01000087">
    <property type="protein sequence ID" value="KRZ26329.1"/>
    <property type="molecule type" value="Genomic_DNA"/>
</dbReference>
<dbReference type="SUPFAM" id="SSF81383">
    <property type="entry name" value="F-box domain"/>
    <property type="match status" value="1"/>
</dbReference>
<dbReference type="SMART" id="SM00235">
    <property type="entry name" value="ZnMc"/>
    <property type="match status" value="1"/>
</dbReference>
<evidence type="ECO:0000256" key="5">
    <source>
        <dbReference type="ARBA" id="ARBA00023049"/>
    </source>
</evidence>
<dbReference type="InterPro" id="IPR019734">
    <property type="entry name" value="TPR_rpt"/>
</dbReference>
<gene>
    <name evidence="13" type="primary">FBXO9</name>
    <name evidence="13" type="ORF">T4B_196</name>
</gene>
<dbReference type="InterPro" id="IPR045464">
    <property type="entry name" value="Hrt3/FBXO9_C"/>
</dbReference>
<sequence length="1130" mass="129783">MLGTSDEPAADAEVSSFNLAKVFFAGSSEEVSMFQIFHLNIMLSLYLGDQLNCTGKGFVCSCSSSKEEDEDEESSSSSRLDISGELDSTCSGSSDTEESVDHFRQNLRKTELSERVQSKIAEYSKERLTCKSDEKKLLAAKELFQMGVQCEQQGRMQEAVRHYKQSLLIEPSIERKLYGQTIIQKSDYARNVRKRNSSTRKSRTSCSGCNIAATSEELIQKIYQRLANVSKLWRVCAPNVEQHSTHISALPVEILMQIFRLVVSADLDVAQLEQLSMVCGGFYCLARNSDLWHAICAKIWKSRLGPLPSNVISWREVYMNRAHLHFNGLYVSKASYVRMGERCSRDQFYNPWHVVVHYRYLRFFSDGSVLMITTADPPRIVVPLMRTKVVKHATAIIGQFTVDGFNCISMSFKRVTNGSGEVIRGGRVPVALTSTQSLLMELQLENAKHGQYNFLSWVNYQVMFKYKSAPEVVSKCCLNDKDFPPFNFYRVKSFSHYTDWFRNRKERLKHVSMPIELYRPTSSTSMPATTAIVTMSPESTSADLDIFQKTTEKSVHVAEGYPDGNIPERIVRIRIHMIARRVQLESVQRATAGHMVDVYTARMRWTEPDRWNDAELDHSERYYDLKCWLSMEGSKSRMVVNRRLSAQFNGCSEKFRFPTTWALTFQCAVRPVNGRGNVGLWTLSKRIQVQQIPVYLPGISGVDVRRLTESEIKRILETARLLVDTWIKEKKVSSLHSEPLLVRNNALRCAELRTGFSFGLQKEQRRDDLKSLNDYFRKVPLKQDFLADACKMSRLERDSSLSIHFFCFLILTAFHISGCLNSNDKSLLRNSSSTEKPKPDENANVVDNPKNSTTVDDNAKPDGNEDEDQISSDENAEPENIDDIEYLPGNIVKLHEQEFGFHDGDIAGVVYTGEEYITGFKYVTRKWPDHKIPYIIDPSYSDKERRFIESSMRTVEKDTCIKFVNRTNEPYFLRVTNTKKGCYSYIGNQQTIGGQILSLESSAERSCMDRKVISHVLLHAVGFWHEHNRVGRRKKLFIKYQSVRPEKIVYFQVLDPEYDPFHYLRYDQNSIMHYPPHAWGKPEQSTMQPSNFLASTWIGKTRYLTNDDRYKIKQLYGCLKYPKITSQQAA</sequence>
<keyword evidence="2 8" id="KW-0479">Metal-binding</keyword>
<evidence type="ECO:0000313" key="14">
    <source>
        <dbReference type="Proteomes" id="UP000054805"/>
    </source>
</evidence>
<dbReference type="InterPro" id="IPR001506">
    <property type="entry name" value="Peptidase_M12A"/>
</dbReference>
<dbReference type="PANTHER" id="PTHR10127:SF780">
    <property type="entry name" value="METALLOENDOPEPTIDASE"/>
    <property type="match status" value="1"/>
</dbReference>
<dbReference type="InterPro" id="IPR036047">
    <property type="entry name" value="F-box-like_dom_sf"/>
</dbReference>
<dbReference type="GO" id="GO:0006508">
    <property type="term" value="P:proteolysis"/>
    <property type="evidence" value="ECO:0007669"/>
    <property type="project" value="UniProtKB-KW"/>
</dbReference>
<feature type="binding site" evidence="8">
    <location>
        <position position="1019"/>
    </location>
    <ligand>
        <name>Zn(2+)</name>
        <dbReference type="ChEBI" id="CHEBI:29105"/>
        <note>catalytic</note>
    </ligand>
</feature>
<evidence type="ECO:0000256" key="8">
    <source>
        <dbReference type="PROSITE-ProRule" id="PRU01211"/>
    </source>
</evidence>
<dbReference type="InterPro" id="IPR006026">
    <property type="entry name" value="Peptidase_Metallo"/>
</dbReference>
<feature type="compositionally biased region" description="Acidic residues" evidence="10">
    <location>
        <begin position="864"/>
        <end position="881"/>
    </location>
</feature>
<dbReference type="CDD" id="cd22089">
    <property type="entry name" value="F-box_FBXO9"/>
    <property type="match status" value="1"/>
</dbReference>
<evidence type="ECO:0000256" key="3">
    <source>
        <dbReference type="ARBA" id="ARBA00022801"/>
    </source>
</evidence>
<organism evidence="13 14">
    <name type="scientific">Trichinella pseudospiralis</name>
    <name type="common">Parasitic roundworm</name>
    <dbReference type="NCBI Taxonomy" id="6337"/>
    <lineage>
        <taxon>Eukaryota</taxon>
        <taxon>Metazoa</taxon>
        <taxon>Ecdysozoa</taxon>
        <taxon>Nematoda</taxon>
        <taxon>Enoplea</taxon>
        <taxon>Dorylaimia</taxon>
        <taxon>Trichinellida</taxon>
        <taxon>Trichinellidae</taxon>
        <taxon>Trichinella</taxon>
    </lineage>
</organism>
<evidence type="ECO:0000259" key="11">
    <source>
        <dbReference type="PROSITE" id="PS50181"/>
    </source>
</evidence>
<dbReference type="AlphaFoldDB" id="A0A0V1IUB3"/>
<dbReference type="Pfam" id="PF12937">
    <property type="entry name" value="F-box-like"/>
    <property type="match status" value="1"/>
</dbReference>
<feature type="repeat" description="TPR" evidence="7">
    <location>
        <begin position="140"/>
        <end position="173"/>
    </location>
</feature>
<evidence type="ECO:0000259" key="12">
    <source>
        <dbReference type="PROSITE" id="PS51864"/>
    </source>
</evidence>
<dbReference type="PROSITE" id="PS51864">
    <property type="entry name" value="ASTACIN"/>
    <property type="match status" value="1"/>
</dbReference>
<dbReference type="Pfam" id="PF19270">
    <property type="entry name" value="FBO_C"/>
    <property type="match status" value="1"/>
</dbReference>
<dbReference type="Gene3D" id="1.20.1280.50">
    <property type="match status" value="1"/>
</dbReference>
<evidence type="ECO:0000256" key="2">
    <source>
        <dbReference type="ARBA" id="ARBA00022723"/>
    </source>
</evidence>
<evidence type="ECO:0000256" key="1">
    <source>
        <dbReference type="ARBA" id="ARBA00022670"/>
    </source>
</evidence>
<keyword evidence="4 8" id="KW-0862">Zinc</keyword>
<dbReference type="PRINTS" id="PR00480">
    <property type="entry name" value="ASTACIN"/>
</dbReference>
<feature type="binding site" evidence="8">
    <location>
        <position position="1015"/>
    </location>
    <ligand>
        <name>Zn(2+)</name>
        <dbReference type="ChEBI" id="CHEBI:29105"/>
        <note>catalytic</note>
    </ligand>
</feature>
<comment type="caution">
    <text evidence="13">The sequence shown here is derived from an EMBL/GenBank/DDBJ whole genome shotgun (WGS) entry which is preliminary data.</text>
</comment>
<keyword evidence="6" id="KW-1015">Disulfide bond</keyword>
<evidence type="ECO:0000256" key="9">
    <source>
        <dbReference type="RuleBase" id="RU361183"/>
    </source>
</evidence>
<keyword evidence="5 9" id="KW-0482">Metalloprotease</keyword>
<dbReference type="PROSITE" id="PS50005">
    <property type="entry name" value="TPR"/>
    <property type="match status" value="1"/>
</dbReference>
<keyword evidence="1 9" id="KW-0645">Protease</keyword>
<keyword evidence="3 9" id="KW-0378">Hydrolase</keyword>
<dbReference type="GO" id="GO:0008270">
    <property type="term" value="F:zinc ion binding"/>
    <property type="evidence" value="ECO:0007669"/>
    <property type="project" value="UniProtKB-UniRule"/>
</dbReference>
<dbReference type="Proteomes" id="UP000054805">
    <property type="component" value="Unassembled WGS sequence"/>
</dbReference>
<feature type="region of interest" description="Disordered" evidence="10">
    <location>
        <begin position="68"/>
        <end position="100"/>
    </location>
</feature>
<reference evidence="13 14" key="1">
    <citation type="submission" date="2015-01" db="EMBL/GenBank/DDBJ databases">
        <title>Evolution of Trichinella species and genotypes.</title>
        <authorList>
            <person name="Korhonen P.K."/>
            <person name="Edoardo P."/>
            <person name="Giuseppe L.R."/>
            <person name="Gasser R.B."/>
        </authorList>
    </citation>
    <scope>NUCLEOTIDE SEQUENCE [LARGE SCALE GENOMIC DNA]</scope>
    <source>
        <strain evidence="13">ISS588</strain>
    </source>
</reference>
<evidence type="ECO:0000256" key="7">
    <source>
        <dbReference type="PROSITE-ProRule" id="PRU00339"/>
    </source>
</evidence>
<feature type="region of interest" description="Disordered" evidence="10">
    <location>
        <begin position="827"/>
        <end position="881"/>
    </location>
</feature>
<comment type="caution">
    <text evidence="8">Lacks conserved residue(s) required for the propagation of feature annotation.</text>
</comment>
<feature type="binding site" evidence="8">
    <location>
        <position position="1025"/>
    </location>
    <ligand>
        <name>Zn(2+)</name>
        <dbReference type="ChEBI" id="CHEBI:29105"/>
        <note>catalytic</note>
    </ligand>
</feature>
<dbReference type="PROSITE" id="PS50181">
    <property type="entry name" value="FBOX"/>
    <property type="match status" value="1"/>
</dbReference>
<keyword evidence="14" id="KW-1185">Reference proteome</keyword>
<proteinExistence type="predicted"/>
<feature type="domain" description="Peptidase M12A" evidence="12">
    <location>
        <begin position="915"/>
        <end position="1119"/>
    </location>
</feature>
<evidence type="ECO:0000256" key="6">
    <source>
        <dbReference type="ARBA" id="ARBA00023157"/>
    </source>
</evidence>
<name>A0A0V1IUB3_TRIPS</name>
<dbReference type="SMART" id="SM00028">
    <property type="entry name" value="TPR"/>
    <property type="match status" value="1"/>
</dbReference>
<evidence type="ECO:0000256" key="4">
    <source>
        <dbReference type="ARBA" id="ARBA00022833"/>
    </source>
</evidence>
<dbReference type="PANTHER" id="PTHR10127">
    <property type="entry name" value="DISCOIDIN, CUB, EGF, LAMININ , AND ZINC METALLOPROTEASE DOMAIN CONTAINING"/>
    <property type="match status" value="1"/>
</dbReference>
<dbReference type="Pfam" id="PF01400">
    <property type="entry name" value="Astacin"/>
    <property type="match status" value="1"/>
</dbReference>
<keyword evidence="7" id="KW-0802">TPR repeat</keyword>
<protein>
    <recommendedName>
        <fullName evidence="9">Metalloendopeptidase</fullName>
        <ecNumber evidence="9">3.4.24.-</ecNumber>
    </recommendedName>
</protein>
<comment type="cofactor">
    <cofactor evidence="8 9">
        <name>Zn(2+)</name>
        <dbReference type="ChEBI" id="CHEBI:29105"/>
    </cofactor>
    <text evidence="8 9">Binds 1 zinc ion per subunit.</text>
</comment>
<dbReference type="EC" id="3.4.24.-" evidence="9"/>
<dbReference type="GO" id="GO:0004222">
    <property type="term" value="F:metalloendopeptidase activity"/>
    <property type="evidence" value="ECO:0007669"/>
    <property type="project" value="UniProtKB-UniRule"/>
</dbReference>